<protein>
    <submittedName>
        <fullName evidence="1">Uncharacterized protein</fullName>
    </submittedName>
</protein>
<gene>
    <name evidence="1" type="ORF">DPMN_163782</name>
</gene>
<dbReference type="Proteomes" id="UP000828390">
    <property type="component" value="Unassembled WGS sequence"/>
</dbReference>
<evidence type="ECO:0000313" key="1">
    <source>
        <dbReference type="EMBL" id="KAH3785688.1"/>
    </source>
</evidence>
<proteinExistence type="predicted"/>
<reference evidence="1" key="1">
    <citation type="journal article" date="2019" name="bioRxiv">
        <title>The Genome of the Zebra Mussel, Dreissena polymorpha: A Resource for Invasive Species Research.</title>
        <authorList>
            <person name="McCartney M.A."/>
            <person name="Auch B."/>
            <person name="Kono T."/>
            <person name="Mallez S."/>
            <person name="Zhang Y."/>
            <person name="Obille A."/>
            <person name="Becker A."/>
            <person name="Abrahante J.E."/>
            <person name="Garbe J."/>
            <person name="Badalamenti J.P."/>
            <person name="Herman A."/>
            <person name="Mangelson H."/>
            <person name="Liachko I."/>
            <person name="Sullivan S."/>
            <person name="Sone E.D."/>
            <person name="Koren S."/>
            <person name="Silverstein K.A.T."/>
            <person name="Beckman K.B."/>
            <person name="Gohl D.M."/>
        </authorList>
    </citation>
    <scope>NUCLEOTIDE SEQUENCE</scope>
    <source>
        <strain evidence="1">Duluth1</strain>
        <tissue evidence="1">Whole animal</tissue>
    </source>
</reference>
<organism evidence="1 2">
    <name type="scientific">Dreissena polymorpha</name>
    <name type="common">Zebra mussel</name>
    <name type="synonym">Mytilus polymorpha</name>
    <dbReference type="NCBI Taxonomy" id="45954"/>
    <lineage>
        <taxon>Eukaryota</taxon>
        <taxon>Metazoa</taxon>
        <taxon>Spiralia</taxon>
        <taxon>Lophotrochozoa</taxon>
        <taxon>Mollusca</taxon>
        <taxon>Bivalvia</taxon>
        <taxon>Autobranchia</taxon>
        <taxon>Heteroconchia</taxon>
        <taxon>Euheterodonta</taxon>
        <taxon>Imparidentia</taxon>
        <taxon>Neoheterodontei</taxon>
        <taxon>Myida</taxon>
        <taxon>Dreissenoidea</taxon>
        <taxon>Dreissenidae</taxon>
        <taxon>Dreissena</taxon>
    </lineage>
</organism>
<dbReference type="EMBL" id="JAIWYP010000008">
    <property type="protein sequence ID" value="KAH3785688.1"/>
    <property type="molecule type" value="Genomic_DNA"/>
</dbReference>
<reference evidence="1" key="2">
    <citation type="submission" date="2020-11" db="EMBL/GenBank/DDBJ databases">
        <authorList>
            <person name="McCartney M.A."/>
            <person name="Auch B."/>
            <person name="Kono T."/>
            <person name="Mallez S."/>
            <person name="Becker A."/>
            <person name="Gohl D.M."/>
            <person name="Silverstein K.A.T."/>
            <person name="Koren S."/>
            <person name="Bechman K.B."/>
            <person name="Herman A."/>
            <person name="Abrahante J.E."/>
            <person name="Garbe J."/>
        </authorList>
    </citation>
    <scope>NUCLEOTIDE SEQUENCE</scope>
    <source>
        <strain evidence="1">Duluth1</strain>
        <tissue evidence="1">Whole animal</tissue>
    </source>
</reference>
<keyword evidence="2" id="KW-1185">Reference proteome</keyword>
<evidence type="ECO:0000313" key="2">
    <source>
        <dbReference type="Proteomes" id="UP000828390"/>
    </source>
</evidence>
<sequence>MSKSHGNGYKYKCENWCKEYAYKRSTERHVAVCGRQKPEVICEKFKEHVGNEMRPTGCLILFM</sequence>
<dbReference type="AlphaFoldDB" id="A0A9D4IVH3"/>
<name>A0A9D4IVH3_DREPO</name>
<accession>A0A9D4IVH3</accession>
<comment type="caution">
    <text evidence="1">The sequence shown here is derived from an EMBL/GenBank/DDBJ whole genome shotgun (WGS) entry which is preliminary data.</text>
</comment>